<dbReference type="GO" id="GO:0039654">
    <property type="term" value="P:fusion of virus membrane with host endosome membrane"/>
    <property type="evidence" value="ECO:0007669"/>
    <property type="project" value="UniProtKB-UniRule"/>
</dbReference>
<evidence type="ECO:0000256" key="4">
    <source>
        <dbReference type="ARBA" id="ARBA00004563"/>
    </source>
</evidence>
<feature type="region of interest" description="CD4-binding loop" evidence="33">
    <location>
        <begin position="367"/>
        <end position="377"/>
    </location>
</feature>
<comment type="domain">
    <text evidence="33 34">The 17 amino acids long immunosuppressive region is present in many retroviral envelope proteins. Synthetic peptides derived from this relatively conserved sequence inhibit immune function in vitro and in vivo.</text>
</comment>
<feature type="domain" description="Retroviral envelope protein GP41-like" evidence="37">
    <location>
        <begin position="536"/>
        <end position="725"/>
    </location>
</feature>
<evidence type="ECO:0000256" key="29">
    <source>
        <dbReference type="ARBA" id="ARBA00023280"/>
    </source>
</evidence>
<evidence type="ECO:0000256" key="1">
    <source>
        <dbReference type="ARBA" id="ARBA00004402"/>
    </source>
</evidence>
<dbReference type="Gene3D" id="2.170.40.20">
    <property type="entry name" value="Human immunodeficiency virus 1, Gp160, envelope glycoprotein"/>
    <property type="match status" value="2"/>
</dbReference>
<evidence type="ECO:0000256" key="27">
    <source>
        <dbReference type="ARBA" id="ARBA00023157"/>
    </source>
</evidence>
<evidence type="ECO:0000256" key="8">
    <source>
        <dbReference type="ARBA" id="ARBA00022510"/>
    </source>
</evidence>
<comment type="similarity">
    <text evidence="33">Belongs to the HIV-1 env protein family.</text>
</comment>
<dbReference type="GO" id="GO:1903908">
    <property type="term" value="P:positive regulation of plasma membrane raft polarization"/>
    <property type="evidence" value="ECO:0007669"/>
    <property type="project" value="UniProtKB-UniRule"/>
</dbReference>
<keyword evidence="19 33" id="KW-1043">Host membrane</keyword>
<evidence type="ECO:0000256" key="10">
    <source>
        <dbReference type="ARBA" id="ARBA00022570"/>
    </source>
</evidence>
<dbReference type="GO" id="GO:0075512">
    <property type="term" value="P:clathrin-dependent endocytosis of virus by host cell"/>
    <property type="evidence" value="ECO:0007669"/>
    <property type="project" value="UniProtKB-UniRule"/>
</dbReference>
<comment type="domain">
    <text evidence="33">The YXXL motif is involved in determining the exact site of viral release at the surface of infected mononuclear cells and promotes endocytosis. YXXL and di-leucine endocytosis motifs interact directly or indirectly with the clathrin adapter complexes, opperate independently, and their activities are not additive.</text>
</comment>
<keyword evidence="17 33" id="KW-1161">Viral attachment to host cell</keyword>
<evidence type="ECO:0000256" key="13">
    <source>
        <dbReference type="ARBA" id="ARBA00022685"/>
    </source>
</evidence>
<dbReference type="FunFam" id="1.10.287.210:FF:000001">
    <property type="entry name" value="Envelope glycoprotein gp160"/>
    <property type="match status" value="1"/>
</dbReference>
<keyword evidence="10 33" id="KW-1165">Clathrin-mediated endocytosis of virus by host</keyword>
<dbReference type="HAMAP" id="MF_04083">
    <property type="entry name" value="HIV_ENV"/>
    <property type="match status" value="1"/>
</dbReference>
<evidence type="ECO:0000256" key="20">
    <source>
        <dbReference type="ARBA" id="ARBA00022879"/>
    </source>
</evidence>
<comment type="miscellaneous">
    <text evidence="33">HIV-1 lineages are divided in three main groups, M (for Major), O (for Outlier), and N (for New, or Non-M, Non-O). The vast majority of strains found worldwide belong to the group M. Group O seems to be endemic to and largely confined to Cameroon and neighboring countries in West Central Africa, where these viruses represent a small minority of HIV-1 strains. The group N is represented by a limited number of isolates from Cameroonian persons. The group M is further subdivided in 9 clades or subtypes (A to D, F to H, J and K).</text>
</comment>
<feature type="chain" id="PRO_5023482286" description="Envelope glycoprotein gp160" evidence="33">
    <location>
        <begin position="32"/>
        <end position="862"/>
    </location>
</feature>
<dbReference type="GO" id="GO:0044175">
    <property type="term" value="C:host cell endosome membrane"/>
    <property type="evidence" value="ECO:0007669"/>
    <property type="project" value="UniProtKB-SubCell"/>
</dbReference>
<feature type="site" description="Cleavage; by host furin" evidence="33">
    <location>
        <begin position="517"/>
        <end position="518"/>
    </location>
</feature>
<comment type="PTM">
    <text evidence="33">Palmitoylation of the transmembrane protein and of Env polyprotein (prior to its proteolytic cleavage) is essential for their association with host cell membrane lipid rafts. Palmitoylation is therefore required for envelope trafficking to classical lipid rafts, but not for viral replication.</text>
</comment>
<reference evidence="38" key="1">
    <citation type="submission" date="2015-04" db="EMBL/GenBank/DDBJ databases">
        <authorList>
            <person name="Syromyatnikov M.Y."/>
            <person name="Popov V.N."/>
        </authorList>
    </citation>
    <scope>NUCLEOTIDE SEQUENCE</scope>
    <source>
        <strain evidence="38">700010649 - 700010649_B4</strain>
    </source>
</reference>
<evidence type="ECO:0000256" key="18">
    <source>
        <dbReference type="ARBA" id="ARBA00022844"/>
    </source>
</evidence>
<evidence type="ECO:0000256" key="33">
    <source>
        <dbReference type="HAMAP-Rule" id="MF_04083"/>
    </source>
</evidence>
<sequence length="862" mass="98180">MRVKGIRKNCQHLWKWGIMLLGILMIYSTAEKTWVTVYYGVPVWKEATTTLFCASDAKAYDTEVHNVWATHACVPTDPNPQEVKLENVTENFNMWKNNMVEQMQEDIISLWDQSLKPCVKLTPLCVVLNCTDVGNHTTTNNTNTNNSSGEPMEKGEIKNCSFNIDTWMGQRVQTKYAIFNRLDIVPIDKSNNNISYRLISCNTSVITQACPKVTFEPIPIHYCAPAGFAILKCNDKKFNGTGPCTNVSTVQCTHGIRPVVSTQLLLNGSLAEEEVVIRSENFTNNAKVIIVQLNESVVINCTRPNNNTRKGIHIGPGRVFYAAGEIIGDIRQAHCNISRADWNKTLFHISNKLKEQFNATTIVFNKSSGGDLEIVMHSFNCRGEFFYCNTTKLFNSTWTNRTTTNETTSSNETITIPCRIKQIINMWQEVGKAMYAPPIRGPIRCSSNITGLILLRDGGNSNNTNNNTNKTEIFRPGGGDMRDNWRSELYKYKVVQLEPLGIAPTRAKRRVVQREKRAIGIGALFLGFLGTAGSTMGAASITLTVQARQLLSGIVQQQNNLLRAIEAQQHLLQLTVWGIKQLQARVLAMERYLKDQQLLGIWGCSGKLICTTAVPWNASWSNKSLEYIWNNMTWMQWEREIDNYTEIIYTLIQESQNQQDKNEQELLELDKWASLWNWFDITNWLWYIKIFIMIVGGLVGLRIVFSILTIVNRVRKGYSPISFQIHPPAPRGPDKPEGIEEEGGERDRDDSRRLVDGFLALIWVDLRSLFLFSYRRLKDLLLIVARTVELLGRRGWEILKYWWNLLQYWSQELKNSAVSLLNAIAIAVAEGTDRIIEIVQRVGRGVLHIPRRIRQGFERALL</sequence>
<protein>
    <recommendedName>
        <fullName evidence="33">Envelope glycoprotein gp160</fullName>
    </recommendedName>
    <alternativeName>
        <fullName evidence="33">Env polyprotein</fullName>
    </alternativeName>
    <component>
        <recommendedName>
            <fullName evidence="33">Surface protein gp120</fullName>
            <shortName evidence="33">SU</shortName>
        </recommendedName>
        <alternativeName>
            <fullName evidence="33">Glycoprotein 120</fullName>
            <shortName evidence="33">gp120</shortName>
        </alternativeName>
    </component>
    <component>
        <recommendedName>
            <fullName evidence="33">Transmembrane protein gp41</fullName>
            <shortName evidence="33">TM</shortName>
        </recommendedName>
        <alternativeName>
            <fullName evidence="33">Glycoprotein 41</fullName>
            <shortName evidence="33">gp41</shortName>
        </alternativeName>
    </component>
</protein>
<evidence type="ECO:0000313" key="38">
    <source>
        <dbReference type="EMBL" id="AKR68379.1"/>
    </source>
</evidence>
<comment type="domain">
    <text evidence="33">The membrane proximal external region (MPER) present in gp41 is a tryptophan-rich region recognized by the antibodies 2F5, Z13, and 4E10. MPER seems to play a role in fusion.</text>
</comment>
<comment type="subcellular location">
    <subcellularLocation>
        <location evidence="3">Host cell membrane</location>
        <topology evidence="3">Peripheral membrane protein</topology>
    </subcellularLocation>
    <subcellularLocation>
        <location evidence="1">Host cell membrane</location>
        <topology evidence="1">Single-pass type I membrane protein</topology>
    </subcellularLocation>
    <subcellularLocation>
        <location evidence="2">Host endosome membrane</location>
        <topology evidence="2">Peripheral membrane protein</topology>
    </subcellularLocation>
    <subcellularLocation>
        <location evidence="5">Host endosome membrane</location>
        <topology evidence="5">Single-pass type I membrane protein</topology>
    </subcellularLocation>
    <subcellularLocation>
        <location evidence="6">Virion membrane</location>
        <topology evidence="6">Peripheral membrane protein</topology>
    </subcellularLocation>
    <subcellularLocation>
        <location evidence="4">Virion membrane</location>
        <topology evidence="4">Single-pass type I membrane protein</topology>
    </subcellularLocation>
</comment>
<dbReference type="GO" id="GO:0016020">
    <property type="term" value="C:membrane"/>
    <property type="evidence" value="ECO:0007669"/>
    <property type="project" value="UniProtKB-UniRule"/>
</dbReference>
<dbReference type="FunFam" id="2.170.40.20:FF:000001">
    <property type="entry name" value="Envelope glycoprotein gp160"/>
    <property type="match status" value="1"/>
</dbReference>
<evidence type="ECO:0000256" key="16">
    <source>
        <dbReference type="ARBA" id="ARBA00022729"/>
    </source>
</evidence>
<dbReference type="GO" id="GO:0019082">
    <property type="term" value="P:viral protein processing"/>
    <property type="evidence" value="ECO:0007669"/>
    <property type="project" value="UniProtKB-UniRule"/>
</dbReference>
<proteinExistence type="inferred from homology"/>
<evidence type="ECO:0000256" key="30">
    <source>
        <dbReference type="ARBA" id="ARBA00023288"/>
    </source>
</evidence>
<dbReference type="FunFam" id="2.170.40.20:FF:000003">
    <property type="entry name" value="Envelope glycoprotein gp160"/>
    <property type="match status" value="1"/>
</dbReference>
<feature type="disulfide bond" evidence="33">
    <location>
        <begin position="604"/>
        <end position="610"/>
    </location>
</feature>
<keyword evidence="23 33" id="KW-1039">Host endosome</keyword>
<evidence type="ECO:0000256" key="28">
    <source>
        <dbReference type="ARBA" id="ARBA00023180"/>
    </source>
</evidence>
<feature type="domain" description="Human immunodeficiency virus 1 envelope glycoprotein Gp120" evidence="36">
    <location>
        <begin position="34"/>
        <end position="517"/>
    </location>
</feature>
<evidence type="ECO:0000256" key="5">
    <source>
        <dbReference type="ARBA" id="ARBA00004578"/>
    </source>
</evidence>
<comment type="function">
    <text evidence="33">Envelope glycoprotein gp160: Oligomerizes in the host endoplasmic reticulum into predominantly trimers. In a second time, gp160 transits in the host Golgi, where glycosylation is completed. The precursor is then proteolytically cleaved in the trans-Golgi and thereby activated by cellular furin or furin-like proteases to produce gp120 and gp41.</text>
</comment>
<keyword evidence="8 33" id="KW-1170">Fusion of virus membrane with host endosomal membrane</keyword>
<keyword evidence="24 33" id="KW-0175">Coiled coil</keyword>
<dbReference type="GO" id="GO:0019064">
    <property type="term" value="P:fusion of virus membrane with host plasma membrane"/>
    <property type="evidence" value="ECO:0007669"/>
    <property type="project" value="UniProtKB-UniRule"/>
</dbReference>
<keyword evidence="29 33" id="KW-0899">Viral immunoevasion</keyword>
<keyword evidence="13 33" id="KW-0165">Cleavage on pair of basic residues</keyword>
<comment type="PTM">
    <text evidence="33">Highly glycosylated by host. The high number of glycan on the protein is reffered to as 'glycan shield' because it contributes to hide protein sequence from adaptive immune system.</text>
</comment>
<feature type="region of interest" description="Immunosuppression" evidence="33">
    <location>
        <begin position="580"/>
        <end position="598"/>
    </location>
</feature>
<name>A0A0K0UWA4_HV1</name>
<comment type="function">
    <text evidence="33">Surface protein gp120: Attaches the virus to the host lymphoid cell by binding to the primary receptor CD4. This interaction induces a structural rearrangement creating a high affinity binding site for a chemokine coreceptor like CXCR4 and/or CCR5. Acts as a ligand for CD209/DC-SIGN and CLEC4M/DC-SIGNR, which are respectively found on dendritic cells (DCs), and on endothelial cells of liver sinusoids and lymph node sinuses. These interactions allow capture of viral particles at mucosal surfaces by these cells and subsequent transmission to permissive cells. HIV subverts the migration properties of dendritic cells to gain access to CD4+ T-cells in lymph nodes. Virus transmission to permissive T-cells occurs either in trans (without DCs infection, through viral capture and transmission), or in cis (following DCs productive infection, through the usual CD4-gp120 interaction), thereby inducing a robust infection. In trans infection, bound virions remain infectious over days and it is proposed that they are not degraded, but protected in non-lysosomal acidic organelles within the DCs close to the cell membrane thus contributing to the viral infectious potential during DCs' migration from the periphery to the lymphoid tissues. On arrival at lymphoid tissues, intact virions recycle back to DCs' cell surface allowing virus transmission to CD4+ T-cells.</text>
</comment>
<evidence type="ECO:0000256" key="24">
    <source>
        <dbReference type="ARBA" id="ARBA00023054"/>
    </source>
</evidence>
<comment type="subunit">
    <text evidence="33">The mature envelope protein (Env) consists of a homotrimer of non-covalently associated gp120-gp41 heterodimers. The resulting complex protrudes from the virus surface as a spike. There seems to be as few as 10 spikes on the average virion. Surface protein gp120 interacts with host CD4, CCR5 and CXCR4. Gp120 also interacts with the C-type lectins CD209/DC-SIGN and CLEC4M/DC-SIGNR (collectively referred to as DC-SIGN(R)). Gp120 and gp41 interact with GalCer. Gp120 interacts with host ITGA4/ITGB7 complex; on CD4+ T-cells, this interaction results in rapid activation of integrin ITGAL/LFA-1, which facilitates efficient cell-to-cell spreading of HIV-1. Gp120 interacts with cell-associated heparan sulfate; this interaction increases virus infectivity on permissive cells and may be involved in infection of CD4- cells.</text>
</comment>
<evidence type="ECO:0000256" key="21">
    <source>
        <dbReference type="ARBA" id="ARBA00022890"/>
    </source>
</evidence>
<feature type="short sequence motif" description="Di-leucine internalization motif" evidence="33">
    <location>
        <begin position="861"/>
        <end position="862"/>
    </location>
</feature>
<evidence type="ECO:0000256" key="2">
    <source>
        <dbReference type="ARBA" id="ARBA00004433"/>
    </source>
</evidence>
<evidence type="ECO:0000256" key="7">
    <source>
        <dbReference type="ARBA" id="ARBA00022506"/>
    </source>
</evidence>
<comment type="subunit">
    <text evidence="32">The mature envelope protein (Env) consists of a homotrimer of non-covalently associated gp120-gp41 heterodimers. The resulting complex protrudes from the virus surface as a spike. There seems to be as few as 10 spikes on the average virion. Interacts with host CD4, CCR5 and CXCR4. Gp120 also interacts with the C-type lectins CD209/DC-SIGN and CLEC4M/DC-SIGNR (collectively referred to as DC-SIGN(R)). Gp120 and gp41 interact with GalCer. Gp120 interacts with host ITGA4/ITGB7 complex; on CD4+ T-cells, this interaction results in rapid activation of integrin ITGAL/LFA-1, which facilitates efficient cell-to-cell spreading of HIV-1. Gp120 interacts with cell-associated heparan sulfate; this interaction increases virus infectivity on permissive cells and may be involved in infection of CD4- cells.</text>
</comment>
<keyword evidence="27 33" id="KW-1015">Disulfide bond</keyword>
<dbReference type="InterPro" id="IPR036377">
    <property type="entry name" value="Gp120_core_sf"/>
</dbReference>
<dbReference type="Pfam" id="PF00516">
    <property type="entry name" value="GP120"/>
    <property type="match status" value="1"/>
</dbReference>
<keyword evidence="7 33" id="KW-1168">Fusion of virus membrane with host membrane</keyword>
<dbReference type="GO" id="GO:0055036">
    <property type="term" value="C:virion membrane"/>
    <property type="evidence" value="ECO:0007669"/>
    <property type="project" value="UniProtKB-SubCell"/>
</dbReference>
<evidence type="ECO:0000256" key="32">
    <source>
        <dbReference type="ARBA" id="ARBA00062028"/>
    </source>
</evidence>
<dbReference type="Gene3D" id="1.10.287.210">
    <property type="match status" value="1"/>
</dbReference>
<comment type="domain">
    <text evidence="33">Some of the most genetically diverse regions of the viral genome are present in Env. They are called variable regions 1 through 5 (V1 through V5). Coreceptor usage of gp120 is determined mainly by the primary structure of the third variable region (V3) in the outer domain of gp120. The sequence of V3 determines which coreceptor, CCR5 and/or CXCR4 (corresponding to R5/macrophage, X4/T cell and R5X4/T cell and macrophage tropism), is used to trigger the fusion potential of the Env complex, and hence which cells the virus can infect. Binding to CCR5 involves a region adjacent in addition to V3.</text>
</comment>
<evidence type="ECO:0000256" key="15">
    <source>
        <dbReference type="ARBA" id="ARBA00022703"/>
    </source>
</evidence>
<comment type="function">
    <text evidence="33">Transmembrane protein gp41: Acts as a class I viral fusion protein. Under the current model, the protein has at least 3 conformational states: pre-fusion native state, pre-hairpin intermediate state, and post-fusion hairpin state. During fusion of viral and target intracellular membranes, the coiled coil regions (heptad repeats) assume a trimer-of-hairpins structure, positioning the fusion peptide in close proximity to the C-terminal region of the ectodomain. The formation of this structure appears to drive apposition and subsequent fusion of viral and target cell membranes. Complete fusion occurs in host cell endosomes and is dynamin-dependent, however some lipid transfer might occur at the plasma membrane. The virus undergoes clathrin-dependent internalization long before endosomal fusion, thus minimizing the surface exposure of conserved viral epitopes during fusion and reducing the efficacy of inhibitors targeting these epitopes. Membranes fusion leads to delivery of the nucleocapsid into the cytoplasm.</text>
</comment>
<evidence type="ECO:0000256" key="12">
    <source>
        <dbReference type="ARBA" id="ARBA00022595"/>
    </source>
</evidence>
<dbReference type="InterPro" id="IPR000328">
    <property type="entry name" value="GP41-like"/>
</dbReference>
<evidence type="ECO:0000256" key="6">
    <source>
        <dbReference type="ARBA" id="ARBA00004650"/>
    </source>
</evidence>
<evidence type="ECO:0000256" key="26">
    <source>
        <dbReference type="ARBA" id="ARBA00023139"/>
    </source>
</evidence>
<feature type="region of interest" description="Disordered" evidence="35">
    <location>
        <begin position="724"/>
        <end position="749"/>
    </location>
</feature>
<feature type="region of interest" description="Fusion peptide" evidence="33">
    <location>
        <begin position="518"/>
        <end position="538"/>
    </location>
</feature>
<feature type="transmembrane region" description="Helical" evidence="34">
    <location>
        <begin position="684"/>
        <end position="711"/>
    </location>
</feature>
<dbReference type="GO" id="GO:0019062">
    <property type="term" value="P:virion attachment to host cell"/>
    <property type="evidence" value="ECO:0007669"/>
    <property type="project" value="UniProtKB-UniRule"/>
</dbReference>
<evidence type="ECO:0000256" key="11">
    <source>
        <dbReference type="ARBA" id="ARBA00022581"/>
    </source>
</evidence>
<evidence type="ECO:0000256" key="19">
    <source>
        <dbReference type="ARBA" id="ARBA00022870"/>
    </source>
</evidence>
<evidence type="ECO:0000256" key="34">
    <source>
        <dbReference type="RuleBase" id="RU363095"/>
    </source>
</evidence>
<keyword evidence="26 33" id="KW-0564">Palmitate</keyword>
<evidence type="ECO:0000259" key="36">
    <source>
        <dbReference type="Pfam" id="PF00516"/>
    </source>
</evidence>
<feature type="transmembrane region" description="Helical" evidence="34">
    <location>
        <begin position="12"/>
        <end position="30"/>
    </location>
</feature>
<dbReference type="Gene3D" id="1.20.5.490">
    <property type="entry name" value="Single helix bin"/>
    <property type="match status" value="1"/>
</dbReference>
<comment type="miscellaneous">
    <text evidence="33">Inhibitors targeting HIV-1 viral envelope proteins are used as antiretroviral drugs. Attachment of virions to the cell surface via non-specific interactions and CD4 binding can be blocked by inhibitors that include cyanovirin-N, cyclotriazadisulfonamide analogs, PRO 2000, TNX 355 and PRO 542. In addition, BMS 806 can block CD4-induced conformational changes. Env interactions with the coreceptor molecules can be targeted by CCR5 antagonists including SCH-D, maraviroc (UK 427857) and aplaviroc (GW 873140), and the CXCR4 antagonist AMD 070. Fusion of viral and cellular membranes can be inhibited by peptides such as enfuvirtide and tifuvirtide (T 1249). Resistance to inhibitors associated with mutations in Env are observed. Most of the time, single mutations confer only a modest reduction in drug susceptibility. Combination of several mutations is usually required to develop a high-level drug resistance.</text>
</comment>
<evidence type="ECO:0000256" key="9">
    <source>
        <dbReference type="ARBA" id="ARBA00022511"/>
    </source>
</evidence>
<dbReference type="GO" id="GO:1903911">
    <property type="term" value="P:positive regulation of receptor clustering"/>
    <property type="evidence" value="ECO:0007669"/>
    <property type="project" value="UniProtKB-UniRule"/>
</dbReference>
<dbReference type="SUPFAM" id="SSF56502">
    <property type="entry name" value="gp120 core"/>
    <property type="match status" value="2"/>
</dbReference>
<evidence type="ECO:0000256" key="14">
    <source>
        <dbReference type="ARBA" id="ARBA00022692"/>
    </source>
</evidence>
<feature type="topological domain" description="Cytoplasmic" evidence="33">
    <location>
        <begin position="712"/>
        <end position="862"/>
    </location>
</feature>
<keyword evidence="25 33" id="KW-0472">Membrane</keyword>
<feature type="chain" id="PRO_5023482287" description="Transmembrane protein gp41" evidence="33">
    <location>
        <begin position="518"/>
        <end position="862"/>
    </location>
</feature>
<keyword evidence="18 33" id="KW-0946">Virion</keyword>
<evidence type="ECO:0000256" key="25">
    <source>
        <dbReference type="ARBA" id="ARBA00023136"/>
    </source>
</evidence>
<comment type="caution">
    <text evidence="33 34">Lacks conserved residue(s) required for the propagation of feature annotation.</text>
</comment>
<keyword evidence="11 33" id="KW-0945">Host-virus interaction</keyword>
<keyword evidence="31 33" id="KW-1160">Virus entry into host cell</keyword>
<evidence type="ECO:0000256" key="35">
    <source>
        <dbReference type="SAM" id="MobiDB-lite"/>
    </source>
</evidence>
<organism evidence="38">
    <name type="scientific">Human immunodeficiency virus type 1</name>
    <name type="common">HIV-1</name>
    <dbReference type="NCBI Taxonomy" id="11676"/>
    <lineage>
        <taxon>Viruses</taxon>
        <taxon>Riboviria</taxon>
        <taxon>Pararnavirae</taxon>
        <taxon>Artverviricota</taxon>
        <taxon>Revtraviricetes</taxon>
        <taxon>Ortervirales</taxon>
        <taxon>Retroviridae</taxon>
        <taxon>Orthoretrovirinae</taxon>
        <taxon>Lentivirus</taxon>
        <taxon>Lentivirus humimdef1</taxon>
    </lineage>
</organism>
<comment type="subcellular location">
    <molecule>Transmembrane protein gp41</molecule>
    <subcellularLocation>
        <location evidence="33">Virion membrane</location>
        <topology evidence="33">Single-pass type I membrane protein</topology>
    </subcellularLocation>
    <subcellularLocation>
        <location evidence="33">Host cell membrane</location>
        <topology evidence="33">Single-pass type I membrane protein</topology>
    </subcellularLocation>
    <subcellularLocation>
        <location evidence="33">Host endosome membrane</location>
        <topology evidence="33">Single-pass type I membrane protein</topology>
    </subcellularLocation>
    <text evidence="33">It is probably concentrated at the site of budding and incorporated into the virions possibly by contacts between the cytoplasmic tail of Env and the N-terminus of Gag.</text>
</comment>
<organismHost>
    <name type="scientific">Homo sapiens</name>
    <name type="common">Human</name>
    <dbReference type="NCBI Taxonomy" id="9606"/>
</organismHost>
<dbReference type="GO" id="GO:0020002">
    <property type="term" value="C:host cell plasma membrane"/>
    <property type="evidence" value="ECO:0007669"/>
    <property type="project" value="UniProtKB-SubCell"/>
</dbReference>
<accession>A0A0K0UWA4</accession>
<dbReference type="InterPro" id="IPR000777">
    <property type="entry name" value="HIV1_Gp120"/>
</dbReference>
<keyword evidence="22 33" id="KW-1133">Transmembrane helix</keyword>
<keyword evidence="21 33" id="KW-1164">Virus endocytosis by host</keyword>
<keyword evidence="20 33" id="KW-0261">Viral envelope protein</keyword>
<feature type="disulfide bond" evidence="33">
    <location>
        <begin position="223"/>
        <end position="252"/>
    </location>
</feature>
<keyword evidence="14 33" id="KW-0812">Transmembrane</keyword>
<dbReference type="GO" id="GO:0005198">
    <property type="term" value="F:structural molecule activity"/>
    <property type="evidence" value="ECO:0007669"/>
    <property type="project" value="UniProtKB-UniRule"/>
</dbReference>
<feature type="disulfide bond" evidence="33">
    <location>
        <begin position="233"/>
        <end position="244"/>
    </location>
</feature>
<feature type="disulfide bond" evidence="33">
    <location>
        <begin position="53"/>
        <end position="73"/>
    </location>
</feature>
<keyword evidence="9 33" id="KW-1032">Host cell membrane</keyword>
<feature type="region of interest" description="MPER; binding to GalCer" evidence="33">
    <location>
        <begin position="668"/>
        <end position="689"/>
    </location>
</feature>
<evidence type="ECO:0000256" key="22">
    <source>
        <dbReference type="ARBA" id="ARBA00022989"/>
    </source>
</evidence>
<keyword evidence="12 33" id="KW-1162">Viral penetration into host cytoplasm</keyword>
<evidence type="ECO:0000256" key="31">
    <source>
        <dbReference type="ARBA" id="ARBA00023296"/>
    </source>
</evidence>
<dbReference type="CDD" id="cd09909">
    <property type="entry name" value="HIV-1-like_HR1-HR2"/>
    <property type="match status" value="1"/>
</dbReference>
<dbReference type="GO" id="GO:0019031">
    <property type="term" value="C:viral envelope"/>
    <property type="evidence" value="ECO:0007669"/>
    <property type="project" value="UniProtKB-KW"/>
</dbReference>
<keyword evidence="15 33" id="KW-0053">Apoptosis</keyword>
<comment type="PTM">
    <text evidence="33">Specific enzymatic cleavages in vivo yield mature proteins. Envelope glycoproteins are synthesized as a inactive precursor that is heavily N-glycosylated and processed likely by host cell furin in the Golgi to yield the mature SU and TM proteins. The cleavage site between SU and TM requires the minimal sequence [KR]-X-[KR]-R. About 2 of the 9 disulfide bonds of gp41 are reduced by P4HB/PDI, following binding to CD4 receptor.</text>
</comment>
<dbReference type="Pfam" id="PF00517">
    <property type="entry name" value="GP41"/>
    <property type="match status" value="1"/>
</dbReference>
<dbReference type="FunFam" id="1.20.5.490:FF:000001">
    <property type="entry name" value="Envelope glycoprotein gp160"/>
    <property type="match status" value="1"/>
</dbReference>
<dbReference type="GO" id="GO:0052031">
    <property type="term" value="P:symbiont-mediated perturbation of host defense response"/>
    <property type="evidence" value="ECO:0007669"/>
    <property type="project" value="UniProtKB-UniRule"/>
</dbReference>
<keyword evidence="28 33" id="KW-0325">Glycoprotein</keyword>
<keyword evidence="30 33" id="KW-0449">Lipoprotein</keyword>
<dbReference type="EMBL" id="KR423306">
    <property type="protein sequence ID" value="AKR68379.1"/>
    <property type="molecule type" value="Genomic_RNA"/>
</dbReference>
<evidence type="ECO:0000256" key="23">
    <source>
        <dbReference type="ARBA" id="ARBA00023046"/>
    </source>
</evidence>
<dbReference type="InterPro" id="IPR037527">
    <property type="entry name" value="Gp160"/>
</dbReference>
<dbReference type="SUPFAM" id="SSF58069">
    <property type="entry name" value="Virus ectodomain"/>
    <property type="match status" value="1"/>
</dbReference>
<comment type="domain">
    <text evidence="33">The CD4-binding region is targeted by the antibody b12.</text>
</comment>
<feature type="coiled-coil region" evidence="33">
    <location>
        <begin position="639"/>
        <end position="673"/>
    </location>
</feature>
<evidence type="ECO:0000256" key="17">
    <source>
        <dbReference type="ARBA" id="ARBA00022804"/>
    </source>
</evidence>
<evidence type="ECO:0000259" key="37">
    <source>
        <dbReference type="Pfam" id="PF00517"/>
    </source>
</evidence>
<comment type="subcellular location">
    <molecule>Surface protein gp120</molecule>
    <subcellularLocation>
        <location evidence="33">Virion membrane</location>
        <topology evidence="33">Peripheral membrane protein</topology>
    </subcellularLocation>
    <subcellularLocation>
        <location evidence="33">Host cell membrane</location>
        <topology evidence="33">Peripheral membrane protein</topology>
    </subcellularLocation>
    <subcellularLocation>
        <location evidence="33">Host endosome membrane</location>
        <topology evidence="33">Single-pass type I membrane protein</topology>
    </subcellularLocation>
    <text evidence="33">The surface protein is not anchored to the viral envelope, but associates with the extravirion surface through its binding to TM. It is probably concentrated at the site of budding and incorporated into the virions possibly by contacts between the cytoplasmic tail of Env and the N-terminus of Gag.</text>
</comment>
<gene>
    <name evidence="33 38" type="primary">env</name>
</gene>
<evidence type="ECO:0000256" key="3">
    <source>
        <dbReference type="ARBA" id="ARBA00004505"/>
    </source>
</evidence>
<keyword evidence="16 33" id="KW-0732">Signal</keyword>